<dbReference type="InterPro" id="IPR000555">
    <property type="entry name" value="JAMM/MPN+_dom"/>
</dbReference>
<dbReference type="InterPro" id="IPR038765">
    <property type="entry name" value="Papain-like_cys_pep_sf"/>
</dbReference>
<evidence type="ECO:0000256" key="3">
    <source>
        <dbReference type="ARBA" id="ARBA00022723"/>
    </source>
</evidence>
<dbReference type="PANTHER" id="PTHR34858">
    <property type="entry name" value="CYSO-CYSTEINE PEPTIDASE"/>
    <property type="match status" value="1"/>
</dbReference>
<name>A0A3S4RF00_PSEFL</name>
<dbReference type="InterPro" id="IPR051929">
    <property type="entry name" value="VirAsm_ModProt"/>
</dbReference>
<dbReference type="Pfam" id="PF00877">
    <property type="entry name" value="NLPC_P60"/>
    <property type="match status" value="1"/>
</dbReference>
<dbReference type="InterPro" id="IPR000064">
    <property type="entry name" value="NLP_P60_dom"/>
</dbReference>
<evidence type="ECO:0000256" key="4">
    <source>
        <dbReference type="ARBA" id="ARBA00022801"/>
    </source>
</evidence>
<dbReference type="Proteomes" id="UP000278078">
    <property type="component" value="Chromosome"/>
</dbReference>
<keyword evidence="5" id="KW-0788">Thiol protease</keyword>
<dbReference type="InterPro" id="IPR028090">
    <property type="entry name" value="JAB_dom_prok"/>
</dbReference>
<dbReference type="Pfam" id="PF14464">
    <property type="entry name" value="Prok-JAB"/>
    <property type="match status" value="1"/>
</dbReference>
<keyword evidence="7" id="KW-0482">Metalloprotease</keyword>
<dbReference type="Gene3D" id="3.40.140.10">
    <property type="entry name" value="Cytidine Deaminase, domain 2"/>
    <property type="match status" value="1"/>
</dbReference>
<dbReference type="GO" id="GO:0008270">
    <property type="term" value="F:zinc ion binding"/>
    <property type="evidence" value="ECO:0007669"/>
    <property type="project" value="TreeGrafter"/>
</dbReference>
<evidence type="ECO:0000259" key="8">
    <source>
        <dbReference type="SMART" id="SM00232"/>
    </source>
</evidence>
<gene>
    <name evidence="9" type="ORF">NCTC10783_01626</name>
</gene>
<evidence type="ECO:0000256" key="2">
    <source>
        <dbReference type="ARBA" id="ARBA00022670"/>
    </source>
</evidence>
<dbReference type="Gene3D" id="3.90.1720.10">
    <property type="entry name" value="endopeptidase domain like (from Nostoc punctiforme)"/>
    <property type="match status" value="1"/>
</dbReference>
<dbReference type="EMBL" id="LR134300">
    <property type="protein sequence ID" value="VEE45766.1"/>
    <property type="molecule type" value="Genomic_DNA"/>
</dbReference>
<keyword evidence="3" id="KW-0479">Metal-binding</keyword>
<comment type="similarity">
    <text evidence="1">Belongs to the peptidase C40 family.</text>
</comment>
<dbReference type="SUPFAM" id="SSF54001">
    <property type="entry name" value="Cysteine proteinases"/>
    <property type="match status" value="1"/>
</dbReference>
<dbReference type="AlphaFoldDB" id="A0A3S4RF00"/>
<proteinExistence type="inferred from homology"/>
<dbReference type="SMART" id="SM00232">
    <property type="entry name" value="JAB_MPN"/>
    <property type="match status" value="1"/>
</dbReference>
<evidence type="ECO:0000313" key="10">
    <source>
        <dbReference type="Proteomes" id="UP000278078"/>
    </source>
</evidence>
<evidence type="ECO:0000256" key="1">
    <source>
        <dbReference type="ARBA" id="ARBA00007074"/>
    </source>
</evidence>
<dbReference type="PANTHER" id="PTHR34858:SF1">
    <property type="entry name" value="CYSO-CYSTEINE PEPTIDASE"/>
    <property type="match status" value="1"/>
</dbReference>
<keyword evidence="4" id="KW-0378">Hydrolase</keyword>
<evidence type="ECO:0000256" key="5">
    <source>
        <dbReference type="ARBA" id="ARBA00022807"/>
    </source>
</evidence>
<accession>A0A3S4RF00</accession>
<dbReference type="SUPFAM" id="SSF102712">
    <property type="entry name" value="JAB1/MPN domain"/>
    <property type="match status" value="1"/>
</dbReference>
<evidence type="ECO:0000256" key="6">
    <source>
        <dbReference type="ARBA" id="ARBA00022833"/>
    </source>
</evidence>
<feature type="domain" description="JAB1/MPN/MOV34 metalloenzyme" evidence="8">
    <location>
        <begin position="1"/>
        <end position="127"/>
    </location>
</feature>
<evidence type="ECO:0000256" key="7">
    <source>
        <dbReference type="ARBA" id="ARBA00023049"/>
    </source>
</evidence>
<organism evidence="9 10">
    <name type="scientific">Pseudomonas fluorescens</name>
    <dbReference type="NCBI Taxonomy" id="294"/>
    <lineage>
        <taxon>Bacteria</taxon>
        <taxon>Pseudomonadati</taxon>
        <taxon>Pseudomonadota</taxon>
        <taxon>Gammaproteobacteria</taxon>
        <taxon>Pseudomonadales</taxon>
        <taxon>Pseudomonadaceae</taxon>
        <taxon>Pseudomonas</taxon>
    </lineage>
</organism>
<dbReference type="GO" id="GO:0008234">
    <property type="term" value="F:cysteine-type peptidase activity"/>
    <property type="evidence" value="ECO:0007669"/>
    <property type="project" value="UniProtKB-KW"/>
</dbReference>
<keyword evidence="6" id="KW-0862">Zinc</keyword>
<dbReference type="GO" id="GO:0006508">
    <property type="term" value="P:proteolysis"/>
    <property type="evidence" value="ECO:0007669"/>
    <property type="project" value="UniProtKB-KW"/>
</dbReference>
<sequence>MRISQKLQCQILAHAESVYPSEACGVLLKTDSGREYAPCGNLAVSDRENFVMDHRDYAAAEDRGEVIAVIHSHPDKAPIPSMADRVSCELHGLPWGIIGLPGGEMTWFKPSGYRAPLLGREFSHGLLDCWGACRDWYEREAGLALPNFERKDLWWEVKDGSSLYEDNYESAGFYRVDDLRRGDMLVFQVPTPGRPCYHPNHAAIYLGTDPCLRSEEAPALGGSGPFIYHHMAGRAATREIYGWSMANRVRLILRHKDFPQ</sequence>
<reference evidence="9 10" key="1">
    <citation type="submission" date="2018-12" db="EMBL/GenBank/DDBJ databases">
        <authorList>
            <consortium name="Pathogen Informatics"/>
        </authorList>
    </citation>
    <scope>NUCLEOTIDE SEQUENCE [LARGE SCALE GENOMIC DNA]</scope>
    <source>
        <strain evidence="9 10">NCTC10783</strain>
    </source>
</reference>
<keyword evidence="2" id="KW-0645">Protease</keyword>
<protein>
    <submittedName>
        <fullName evidence="9">Peptidase P60</fullName>
    </submittedName>
</protein>
<evidence type="ECO:0000313" key="9">
    <source>
        <dbReference type="EMBL" id="VEE45766.1"/>
    </source>
</evidence>
<dbReference type="CDD" id="cd08073">
    <property type="entry name" value="MPN_NLPC_P60"/>
    <property type="match status" value="1"/>
</dbReference>
<dbReference type="GO" id="GO:0008235">
    <property type="term" value="F:metalloexopeptidase activity"/>
    <property type="evidence" value="ECO:0007669"/>
    <property type="project" value="TreeGrafter"/>
</dbReference>